<dbReference type="AlphaFoldDB" id="A0A5P0YT06"/>
<dbReference type="GO" id="GO:0022857">
    <property type="term" value="F:transmembrane transporter activity"/>
    <property type="evidence" value="ECO:0007669"/>
    <property type="project" value="TreeGrafter"/>
</dbReference>
<evidence type="ECO:0000256" key="1">
    <source>
        <dbReference type="SAM" id="MobiDB-lite"/>
    </source>
</evidence>
<protein>
    <submittedName>
        <fullName evidence="4">ATP-binding cassette domain-containing protein</fullName>
    </submittedName>
</protein>
<evidence type="ECO:0000313" key="6">
    <source>
        <dbReference type="Proteomes" id="UP000517765"/>
    </source>
</evidence>
<dbReference type="SUPFAM" id="SSF52540">
    <property type="entry name" value="P-loop containing nucleoside triphosphate hydrolases"/>
    <property type="match status" value="1"/>
</dbReference>
<gene>
    <name evidence="4" type="ORF">FNX44_016560</name>
    <name evidence="3" type="ORF">H3147_10840</name>
</gene>
<proteinExistence type="predicted"/>
<evidence type="ECO:0000313" key="4">
    <source>
        <dbReference type="EMBL" id="MQS03453.1"/>
    </source>
</evidence>
<reference evidence="3" key="3">
    <citation type="journal article" name="Syst. Appl. Microbiol.">
        <title>Streptomyces alkaliterrae sp. nov., isolated from an alkaline soil, and emended descriptions of Streptomyces alkaliphilus, Streptomyces calidiresistens and Streptomyces durbertensis.</title>
        <authorList>
            <person name="Swiecimska M."/>
            <person name="Golinska P."/>
            <person name="Nouioui I."/>
            <person name="Wypij M."/>
            <person name="Rai M."/>
            <person name="Sangal V."/>
            <person name="Goodfellow M."/>
        </authorList>
    </citation>
    <scope>NUCLEOTIDE SEQUENCE</scope>
    <source>
        <strain evidence="3">OF8</strain>
    </source>
</reference>
<dbReference type="InterPro" id="IPR015854">
    <property type="entry name" value="ABC_transpr_LolD-like"/>
</dbReference>
<comment type="caution">
    <text evidence="4">The sequence shown here is derived from an EMBL/GenBank/DDBJ whole genome shotgun (WGS) entry which is preliminary data.</text>
</comment>
<feature type="region of interest" description="Disordered" evidence="1">
    <location>
        <begin position="217"/>
        <end position="296"/>
    </location>
</feature>
<dbReference type="PROSITE" id="PS50893">
    <property type="entry name" value="ABC_TRANSPORTER_2"/>
    <property type="match status" value="1"/>
</dbReference>
<dbReference type="Proteomes" id="UP000320857">
    <property type="component" value="Unassembled WGS sequence"/>
</dbReference>
<evidence type="ECO:0000313" key="3">
    <source>
        <dbReference type="EMBL" id="MBB1259333.1"/>
    </source>
</evidence>
<dbReference type="EMBL" id="VJYK02000170">
    <property type="protein sequence ID" value="MQS03453.1"/>
    <property type="molecule type" value="Genomic_DNA"/>
</dbReference>
<feature type="compositionally biased region" description="Acidic residues" evidence="1">
    <location>
        <begin position="226"/>
        <end position="254"/>
    </location>
</feature>
<dbReference type="InterPro" id="IPR027417">
    <property type="entry name" value="P-loop_NTPase"/>
</dbReference>
<dbReference type="Proteomes" id="UP000517765">
    <property type="component" value="Unassembled WGS sequence"/>
</dbReference>
<reference evidence="4 5" key="1">
    <citation type="submission" date="2019-10" db="EMBL/GenBank/DDBJ databases">
        <title>Streptomyces sp. nov., a novel actinobacterium isolated from alkaline environment.</title>
        <authorList>
            <person name="Golinska P."/>
        </authorList>
    </citation>
    <scope>NUCLEOTIDE SEQUENCE [LARGE SCALE GENOMIC DNA]</scope>
    <source>
        <strain evidence="4 5">OF1</strain>
    </source>
</reference>
<reference evidence="6" key="2">
    <citation type="submission" date="2020-05" db="EMBL/GenBank/DDBJ databases">
        <title>Classification of alakaliphilic streptomycetes isolated from an alkaline soil next to Lonar Crater, India and a proposal for the recognition of Streptomyces alkaliterrae sp. nov.</title>
        <authorList>
            <person name="Golinska P."/>
        </authorList>
    </citation>
    <scope>NUCLEOTIDE SEQUENCE [LARGE SCALE GENOMIC DNA]</scope>
    <source>
        <strain evidence="6">OF8</strain>
    </source>
</reference>
<sequence length="296" mass="31065">MPGAGITAERLGMTGPRGPVFENVDVQAPPGSLVAVEGPSGSGRTCLLLALTGRMRVTSGTARVGGHPLPKKMAAVRAVSALGPVPGVTDLDPALTVAEQLRERSLLRRYLRGWRLERNAERRARIRTALDLVGLDPEALPRGLRTTVRDLERLEELRLGLALALLDGPRLLAVDDLDMKLSDAERASAWELLRTIAESGVTVLAVCSQAPPDALVVRTGARGEDRTEDEADAGTDGEVATDAESEDNADADDNADARPGADANADTDADADANTDDNAATAKGEADDALAEARRA</sequence>
<organism evidence="4 5">
    <name type="scientific">Streptomyces alkaliterrae</name>
    <dbReference type="NCBI Taxonomy" id="2213162"/>
    <lineage>
        <taxon>Bacteria</taxon>
        <taxon>Bacillati</taxon>
        <taxon>Actinomycetota</taxon>
        <taxon>Actinomycetes</taxon>
        <taxon>Kitasatosporales</taxon>
        <taxon>Streptomycetaceae</taxon>
        <taxon>Streptomyces</taxon>
    </lineage>
</organism>
<dbReference type="Pfam" id="PF00005">
    <property type="entry name" value="ABC_tran"/>
    <property type="match status" value="1"/>
</dbReference>
<feature type="domain" description="ABC transporter" evidence="2">
    <location>
        <begin position="6"/>
        <end position="261"/>
    </location>
</feature>
<dbReference type="EMBL" id="JABJXA010000050">
    <property type="protein sequence ID" value="MBB1259333.1"/>
    <property type="molecule type" value="Genomic_DNA"/>
</dbReference>
<dbReference type="GO" id="GO:0005524">
    <property type="term" value="F:ATP binding"/>
    <property type="evidence" value="ECO:0007669"/>
    <property type="project" value="UniProtKB-KW"/>
</dbReference>
<dbReference type="RefSeq" id="WP_143649028.1">
    <property type="nucleotide sequence ID" value="NZ_JABJXA010000050.1"/>
</dbReference>
<dbReference type="Gene3D" id="3.40.50.300">
    <property type="entry name" value="P-loop containing nucleotide triphosphate hydrolases"/>
    <property type="match status" value="1"/>
</dbReference>
<evidence type="ECO:0000313" key="5">
    <source>
        <dbReference type="Proteomes" id="UP000320857"/>
    </source>
</evidence>
<dbReference type="PANTHER" id="PTHR24220">
    <property type="entry name" value="IMPORT ATP-BINDING PROTEIN"/>
    <property type="match status" value="1"/>
</dbReference>
<dbReference type="InterPro" id="IPR003439">
    <property type="entry name" value="ABC_transporter-like_ATP-bd"/>
</dbReference>
<evidence type="ECO:0000259" key="2">
    <source>
        <dbReference type="PROSITE" id="PS50893"/>
    </source>
</evidence>
<dbReference type="GO" id="GO:0016887">
    <property type="term" value="F:ATP hydrolysis activity"/>
    <property type="evidence" value="ECO:0007669"/>
    <property type="project" value="InterPro"/>
</dbReference>
<dbReference type="OrthoDB" id="3243210at2"/>
<keyword evidence="5" id="KW-1185">Reference proteome</keyword>
<accession>A0A5P0YT06</accession>
<keyword evidence="4" id="KW-0067">ATP-binding</keyword>
<name>A0A5P0YT06_9ACTN</name>
<keyword evidence="4" id="KW-0547">Nucleotide-binding</keyword>
<feature type="compositionally biased region" description="Acidic residues" evidence="1">
    <location>
        <begin position="265"/>
        <end position="275"/>
    </location>
</feature>
<dbReference type="GO" id="GO:0005886">
    <property type="term" value="C:plasma membrane"/>
    <property type="evidence" value="ECO:0007669"/>
    <property type="project" value="TreeGrafter"/>
</dbReference>